<keyword evidence="1" id="KW-0472">Membrane</keyword>
<dbReference type="PANTHER" id="PTHR40106:SF1">
    <property type="entry name" value="INNER MEMBRANE PROTEIN RCLC"/>
    <property type="match status" value="1"/>
</dbReference>
<dbReference type="RefSeq" id="WP_258862013.1">
    <property type="nucleotide sequence ID" value="NZ_UGYW01000002.1"/>
</dbReference>
<dbReference type="EMBL" id="UGYW01000002">
    <property type="protein sequence ID" value="SUJ02759.1"/>
    <property type="molecule type" value="Genomic_DNA"/>
</dbReference>
<dbReference type="Proteomes" id="UP000254893">
    <property type="component" value="Unassembled WGS sequence"/>
</dbReference>
<dbReference type="GO" id="GO:1901530">
    <property type="term" value="P:response to hypochlorite"/>
    <property type="evidence" value="ECO:0007669"/>
    <property type="project" value="TreeGrafter"/>
</dbReference>
<organism evidence="2 3">
    <name type="scientific">Sphingobacterium spiritivorum</name>
    <name type="common">Flavobacterium spiritivorum</name>
    <dbReference type="NCBI Taxonomy" id="258"/>
    <lineage>
        <taxon>Bacteria</taxon>
        <taxon>Pseudomonadati</taxon>
        <taxon>Bacteroidota</taxon>
        <taxon>Sphingobacteriia</taxon>
        <taxon>Sphingobacteriales</taxon>
        <taxon>Sphingobacteriaceae</taxon>
        <taxon>Sphingobacterium</taxon>
    </lineage>
</organism>
<dbReference type="Pfam" id="PF04224">
    <property type="entry name" value="DUF417"/>
    <property type="match status" value="1"/>
</dbReference>
<keyword evidence="1" id="KW-0812">Transmembrane</keyword>
<dbReference type="AlphaFoldDB" id="A0A380BKP1"/>
<dbReference type="InterPro" id="IPR016865">
    <property type="entry name" value="RclC"/>
</dbReference>
<feature type="transmembrane region" description="Helical" evidence="1">
    <location>
        <begin position="98"/>
        <end position="119"/>
    </location>
</feature>
<feature type="transmembrane region" description="Helical" evidence="1">
    <location>
        <begin position="131"/>
        <end position="148"/>
    </location>
</feature>
<sequence length="155" mass="17626">MESLISTSRSRPTVMYRAGYFISLAGSVLILLWIGIYKFTAVEAEAVRPLIEQHLLLSWMYSIFTIQQVSNIIGITEVLLALVLILSIKWIKFRKIASIGMIITFVLTLSFLFTTSGMWKFREGIPTTDFFILKDLLLLGFGLMLPYLPSPIRTN</sequence>
<keyword evidence="1" id="KW-1133">Transmembrane helix</keyword>
<dbReference type="PANTHER" id="PTHR40106">
    <property type="entry name" value="INNER MEMBRANE PROTEIN RCLC"/>
    <property type="match status" value="1"/>
</dbReference>
<evidence type="ECO:0000313" key="2">
    <source>
        <dbReference type="EMBL" id="SUJ02759.1"/>
    </source>
</evidence>
<dbReference type="GO" id="GO:0005886">
    <property type="term" value="C:plasma membrane"/>
    <property type="evidence" value="ECO:0007669"/>
    <property type="project" value="TreeGrafter"/>
</dbReference>
<accession>A0A380BKP1</accession>
<proteinExistence type="predicted"/>
<gene>
    <name evidence="2" type="ORF">NCTC11388_01177</name>
</gene>
<reference evidence="2 3" key="1">
    <citation type="submission" date="2018-06" db="EMBL/GenBank/DDBJ databases">
        <authorList>
            <consortium name="Pathogen Informatics"/>
            <person name="Doyle S."/>
        </authorList>
    </citation>
    <scope>NUCLEOTIDE SEQUENCE [LARGE SCALE GENOMIC DNA]</scope>
    <source>
        <strain evidence="2 3">NCTC11388</strain>
    </source>
</reference>
<evidence type="ECO:0000256" key="1">
    <source>
        <dbReference type="SAM" id="Phobius"/>
    </source>
</evidence>
<dbReference type="PIRSF" id="PIRSF028065">
    <property type="entry name" value="UCP028065"/>
    <property type="match status" value="1"/>
</dbReference>
<feature type="transmembrane region" description="Helical" evidence="1">
    <location>
        <begin position="59"/>
        <end position="86"/>
    </location>
</feature>
<protein>
    <submittedName>
        <fullName evidence="2">Predicted membrane protein</fullName>
    </submittedName>
</protein>
<evidence type="ECO:0000313" key="3">
    <source>
        <dbReference type="Proteomes" id="UP000254893"/>
    </source>
</evidence>
<feature type="transmembrane region" description="Helical" evidence="1">
    <location>
        <begin position="20"/>
        <end position="39"/>
    </location>
</feature>
<dbReference type="InterPro" id="IPR007339">
    <property type="entry name" value="RclC-like"/>
</dbReference>
<name>A0A380BKP1_SPHSI</name>